<keyword evidence="7" id="KW-0342">GTP-binding</keyword>
<dbReference type="GO" id="GO:0006412">
    <property type="term" value="P:translation"/>
    <property type="evidence" value="ECO:0007669"/>
    <property type="project" value="TreeGrafter"/>
</dbReference>
<dbReference type="AlphaFoldDB" id="A0A9E5MPJ3"/>
<sequence length="369" mass="40572">MAIQWYPGHMHKAQKEIKEVLPQVDLLIEVLDARIPFSSENPAIASLRGDKPCIKVLSKTDLADPEVTATWQAYLEQEKGVKTLAITTEQPGKMKLLLDLCQKMLPEKAAGVKTIHTMIVGIPNVGKSTLINTLAGKTIAKTGNEPAVTKSQQRINLGSGIMLLDTPGILWPKVENPKSSYRLAVTGAIKDTAMEYDDVGFFAADYLIKHYPDRLKERFQLDSIPNTELEFLEMAAARRGALSAGGRVNLHKICEVLIYELRSGALGRISLETPEMIEQEKQEVAAAQAAKEAEAEARKQRFKQGTRDPEGKNNTPPQPKQRRKRPPSAKAAGPKSGCQLNRSKGGKNTLGETPSAPKKPSRPSTKKRR</sequence>
<proteinExistence type="predicted"/>
<evidence type="ECO:0000256" key="2">
    <source>
        <dbReference type="ARBA" id="ARBA00014898"/>
    </source>
</evidence>
<feature type="region of interest" description="Disordered" evidence="8">
    <location>
        <begin position="282"/>
        <end position="369"/>
    </location>
</feature>
<feature type="domain" description="CP-type G" evidence="9">
    <location>
        <begin position="11"/>
        <end position="172"/>
    </location>
</feature>
<dbReference type="PRINTS" id="PR00326">
    <property type="entry name" value="GTP1OBG"/>
</dbReference>
<keyword evidence="3" id="KW-0963">Cytoplasm</keyword>
<dbReference type="Gene3D" id="1.10.1580.10">
    <property type="match status" value="1"/>
</dbReference>
<dbReference type="Pfam" id="PF01926">
    <property type="entry name" value="MMR_HSR1"/>
    <property type="match status" value="1"/>
</dbReference>
<feature type="compositionally biased region" description="Basic residues" evidence="8">
    <location>
        <begin position="359"/>
        <end position="369"/>
    </location>
</feature>
<dbReference type="InterPro" id="IPR030378">
    <property type="entry name" value="G_CP_dom"/>
</dbReference>
<comment type="caution">
    <text evidence="10">The sequence shown here is derived from an EMBL/GenBank/DDBJ whole genome shotgun (WGS) entry which is preliminary data.</text>
</comment>
<accession>A0A9E5MPJ3</accession>
<dbReference type="GO" id="GO:0003723">
    <property type="term" value="F:RNA binding"/>
    <property type="evidence" value="ECO:0007669"/>
    <property type="project" value="UniProtKB-KW"/>
</dbReference>
<comment type="subcellular location">
    <subcellularLocation>
        <location evidence="1">Cytoplasm</location>
    </subcellularLocation>
</comment>
<evidence type="ECO:0000259" key="9">
    <source>
        <dbReference type="PROSITE" id="PS51721"/>
    </source>
</evidence>
<evidence type="ECO:0000256" key="1">
    <source>
        <dbReference type="ARBA" id="ARBA00004496"/>
    </source>
</evidence>
<dbReference type="InterPro" id="IPR023179">
    <property type="entry name" value="GTP-bd_ortho_bundle_sf"/>
</dbReference>
<keyword evidence="5" id="KW-0378">Hydrolase</keyword>
<dbReference type="EMBL" id="JAAONZ010000023">
    <property type="protein sequence ID" value="NHO68020.1"/>
    <property type="molecule type" value="Genomic_DNA"/>
</dbReference>
<dbReference type="InterPro" id="IPR027417">
    <property type="entry name" value="P-loop_NTPase"/>
</dbReference>
<keyword evidence="4" id="KW-0547">Nucleotide-binding</keyword>
<dbReference type="FunFam" id="1.10.1580.10:FF:000003">
    <property type="entry name" value="Ribosome biogenesis GTPase A"/>
    <property type="match status" value="1"/>
</dbReference>
<evidence type="ECO:0000313" key="11">
    <source>
        <dbReference type="Proteomes" id="UP000787472"/>
    </source>
</evidence>
<dbReference type="PANTHER" id="PTHR45782">
    <property type="entry name" value="MITOCHONDRIAL RIBOSOME-ASSOCIATED GTPASE 1"/>
    <property type="match status" value="1"/>
</dbReference>
<dbReference type="GO" id="GO:0003924">
    <property type="term" value="F:GTPase activity"/>
    <property type="evidence" value="ECO:0007669"/>
    <property type="project" value="TreeGrafter"/>
</dbReference>
<organism evidence="10 11">
    <name type="scientific">Pseudomaricurvus hydrocarbonicus</name>
    <dbReference type="NCBI Taxonomy" id="1470433"/>
    <lineage>
        <taxon>Bacteria</taxon>
        <taxon>Pseudomonadati</taxon>
        <taxon>Pseudomonadota</taxon>
        <taxon>Gammaproteobacteria</taxon>
        <taxon>Cellvibrionales</taxon>
        <taxon>Cellvibrionaceae</taxon>
        <taxon>Pseudomaricurvus</taxon>
    </lineage>
</organism>
<evidence type="ECO:0000256" key="8">
    <source>
        <dbReference type="SAM" id="MobiDB-lite"/>
    </source>
</evidence>
<feature type="compositionally biased region" description="Low complexity" evidence="8">
    <location>
        <begin position="328"/>
        <end position="337"/>
    </location>
</feature>
<evidence type="ECO:0000256" key="5">
    <source>
        <dbReference type="ARBA" id="ARBA00022801"/>
    </source>
</evidence>
<dbReference type="PROSITE" id="PS51721">
    <property type="entry name" value="G_CP"/>
    <property type="match status" value="1"/>
</dbReference>
<feature type="compositionally biased region" description="Basic and acidic residues" evidence="8">
    <location>
        <begin position="291"/>
        <end position="311"/>
    </location>
</feature>
<keyword evidence="6" id="KW-0694">RNA-binding</keyword>
<reference evidence="10" key="1">
    <citation type="submission" date="2020-03" db="EMBL/GenBank/DDBJ databases">
        <authorList>
            <person name="Guo F."/>
        </authorList>
    </citation>
    <scope>NUCLEOTIDE SEQUENCE</scope>
    <source>
        <strain evidence="10">JCM 30134</strain>
    </source>
</reference>
<evidence type="ECO:0000256" key="3">
    <source>
        <dbReference type="ARBA" id="ARBA00022490"/>
    </source>
</evidence>
<dbReference type="FunFam" id="3.40.50.300:FF:000590">
    <property type="entry name" value="Ribosome biogenesis GTPase A"/>
    <property type="match status" value="1"/>
</dbReference>
<keyword evidence="11" id="KW-1185">Reference proteome</keyword>
<dbReference type="InterPro" id="IPR006073">
    <property type="entry name" value="GTP-bd"/>
</dbReference>
<name>A0A9E5MPJ3_9GAMM</name>
<dbReference type="InterPro" id="IPR019991">
    <property type="entry name" value="GTP-bd_ribosome_bgen"/>
</dbReference>
<dbReference type="GO" id="GO:0005737">
    <property type="term" value="C:cytoplasm"/>
    <property type="evidence" value="ECO:0007669"/>
    <property type="project" value="UniProtKB-SubCell"/>
</dbReference>
<dbReference type="GO" id="GO:0005525">
    <property type="term" value="F:GTP binding"/>
    <property type="evidence" value="ECO:0007669"/>
    <property type="project" value="UniProtKB-KW"/>
</dbReference>
<dbReference type="CDD" id="cd01856">
    <property type="entry name" value="YlqF"/>
    <property type="match status" value="1"/>
</dbReference>
<evidence type="ECO:0000256" key="7">
    <source>
        <dbReference type="ARBA" id="ARBA00023134"/>
    </source>
</evidence>
<dbReference type="Gene3D" id="3.40.50.300">
    <property type="entry name" value="P-loop containing nucleotide triphosphate hydrolases"/>
    <property type="match status" value="1"/>
</dbReference>
<dbReference type="PANTHER" id="PTHR45782:SF4">
    <property type="entry name" value="MITOCHONDRIAL RIBOSOME-ASSOCIATED GTPASE 1"/>
    <property type="match status" value="1"/>
</dbReference>
<evidence type="ECO:0000313" key="10">
    <source>
        <dbReference type="EMBL" id="NHO68020.1"/>
    </source>
</evidence>
<dbReference type="RefSeq" id="WP_167191625.1">
    <property type="nucleotide sequence ID" value="NZ_JAAONZ010000023.1"/>
</dbReference>
<dbReference type="NCBIfam" id="TIGR03596">
    <property type="entry name" value="GTPase_YlqF"/>
    <property type="match status" value="1"/>
</dbReference>
<evidence type="ECO:0000256" key="4">
    <source>
        <dbReference type="ARBA" id="ARBA00022741"/>
    </source>
</evidence>
<protein>
    <recommendedName>
        <fullName evidence="2">Ribosome biogenesis GTPase A</fullName>
    </recommendedName>
</protein>
<evidence type="ECO:0000256" key="6">
    <source>
        <dbReference type="ARBA" id="ARBA00022884"/>
    </source>
</evidence>
<dbReference type="Proteomes" id="UP000787472">
    <property type="component" value="Unassembled WGS sequence"/>
</dbReference>
<gene>
    <name evidence="10" type="primary">ylqF</name>
    <name evidence="10" type="ORF">G8770_20935</name>
</gene>
<dbReference type="SUPFAM" id="SSF52540">
    <property type="entry name" value="P-loop containing nucleoside triphosphate hydrolases"/>
    <property type="match status" value="1"/>
</dbReference>